<name>A0A9D4T6S1_RHISA</name>
<dbReference type="AlphaFoldDB" id="A0A9D4T6S1"/>
<gene>
    <name evidence="2" type="ORF">HPB52_003497</name>
</gene>
<organism evidence="2 3">
    <name type="scientific">Rhipicephalus sanguineus</name>
    <name type="common">Brown dog tick</name>
    <name type="synonym">Ixodes sanguineus</name>
    <dbReference type="NCBI Taxonomy" id="34632"/>
    <lineage>
        <taxon>Eukaryota</taxon>
        <taxon>Metazoa</taxon>
        <taxon>Ecdysozoa</taxon>
        <taxon>Arthropoda</taxon>
        <taxon>Chelicerata</taxon>
        <taxon>Arachnida</taxon>
        <taxon>Acari</taxon>
        <taxon>Parasitiformes</taxon>
        <taxon>Ixodida</taxon>
        <taxon>Ixodoidea</taxon>
        <taxon>Ixodidae</taxon>
        <taxon>Rhipicephalinae</taxon>
        <taxon>Rhipicephalus</taxon>
        <taxon>Rhipicephalus</taxon>
    </lineage>
</organism>
<proteinExistence type="predicted"/>
<evidence type="ECO:0000313" key="2">
    <source>
        <dbReference type="EMBL" id="KAH7982219.1"/>
    </source>
</evidence>
<reference evidence="2" key="1">
    <citation type="journal article" date="2020" name="Cell">
        <title>Large-Scale Comparative Analyses of Tick Genomes Elucidate Their Genetic Diversity and Vector Capacities.</title>
        <authorList>
            <consortium name="Tick Genome and Microbiome Consortium (TIGMIC)"/>
            <person name="Jia N."/>
            <person name="Wang J."/>
            <person name="Shi W."/>
            <person name="Du L."/>
            <person name="Sun Y."/>
            <person name="Zhan W."/>
            <person name="Jiang J.F."/>
            <person name="Wang Q."/>
            <person name="Zhang B."/>
            <person name="Ji P."/>
            <person name="Bell-Sakyi L."/>
            <person name="Cui X.M."/>
            <person name="Yuan T.T."/>
            <person name="Jiang B.G."/>
            <person name="Yang W.F."/>
            <person name="Lam T.T."/>
            <person name="Chang Q.C."/>
            <person name="Ding S.J."/>
            <person name="Wang X.J."/>
            <person name="Zhu J.G."/>
            <person name="Ruan X.D."/>
            <person name="Zhao L."/>
            <person name="Wei J.T."/>
            <person name="Ye R.Z."/>
            <person name="Que T.C."/>
            <person name="Du C.H."/>
            <person name="Zhou Y.H."/>
            <person name="Cheng J.X."/>
            <person name="Dai P.F."/>
            <person name="Guo W.B."/>
            <person name="Han X.H."/>
            <person name="Huang E.J."/>
            <person name="Li L.F."/>
            <person name="Wei W."/>
            <person name="Gao Y.C."/>
            <person name="Liu J.Z."/>
            <person name="Shao H.Z."/>
            <person name="Wang X."/>
            <person name="Wang C.C."/>
            <person name="Yang T.C."/>
            <person name="Huo Q.B."/>
            <person name="Li W."/>
            <person name="Chen H.Y."/>
            <person name="Chen S.E."/>
            <person name="Zhou L.G."/>
            <person name="Ni X.B."/>
            <person name="Tian J.H."/>
            <person name="Sheng Y."/>
            <person name="Liu T."/>
            <person name="Pan Y.S."/>
            <person name="Xia L.Y."/>
            <person name="Li J."/>
            <person name="Zhao F."/>
            <person name="Cao W.C."/>
        </authorList>
    </citation>
    <scope>NUCLEOTIDE SEQUENCE</scope>
    <source>
        <strain evidence="2">Rsan-2018</strain>
    </source>
</reference>
<comment type="caution">
    <text evidence="2">The sequence shown here is derived from an EMBL/GenBank/DDBJ whole genome shotgun (WGS) entry which is preliminary data.</text>
</comment>
<keyword evidence="3" id="KW-1185">Reference proteome</keyword>
<sequence length="147" mass="16519">MSLADRRERLEDRRDTTAGLSVSLCGAQLKLSCRGPGGNESARAVAAAALGRVGEDGPRPRRPRSAGAARLHLGRSAFRRPTQRPTVPLRWLPPPDHHTRLAVAAKGEPGRRQQGGHWAHDNMRRQRRQFRSLGDLSCFFFHLFWFH</sequence>
<evidence type="ECO:0000313" key="3">
    <source>
        <dbReference type="Proteomes" id="UP000821837"/>
    </source>
</evidence>
<feature type="region of interest" description="Disordered" evidence="1">
    <location>
        <begin position="76"/>
        <end position="96"/>
    </location>
</feature>
<accession>A0A9D4T6S1</accession>
<dbReference type="Proteomes" id="UP000821837">
    <property type="component" value="Chromosome 1"/>
</dbReference>
<reference evidence="2" key="2">
    <citation type="submission" date="2021-09" db="EMBL/GenBank/DDBJ databases">
        <authorList>
            <person name="Jia N."/>
            <person name="Wang J."/>
            <person name="Shi W."/>
            <person name="Du L."/>
            <person name="Sun Y."/>
            <person name="Zhan W."/>
            <person name="Jiang J."/>
            <person name="Wang Q."/>
            <person name="Zhang B."/>
            <person name="Ji P."/>
            <person name="Sakyi L.B."/>
            <person name="Cui X."/>
            <person name="Yuan T."/>
            <person name="Jiang B."/>
            <person name="Yang W."/>
            <person name="Lam T.T.-Y."/>
            <person name="Chang Q."/>
            <person name="Ding S."/>
            <person name="Wang X."/>
            <person name="Zhu J."/>
            <person name="Ruan X."/>
            <person name="Zhao L."/>
            <person name="Wei J."/>
            <person name="Que T."/>
            <person name="Du C."/>
            <person name="Cheng J."/>
            <person name="Dai P."/>
            <person name="Han X."/>
            <person name="Huang E."/>
            <person name="Gao Y."/>
            <person name="Liu J."/>
            <person name="Shao H."/>
            <person name="Ye R."/>
            <person name="Li L."/>
            <person name="Wei W."/>
            <person name="Wang X."/>
            <person name="Wang C."/>
            <person name="Huo Q."/>
            <person name="Li W."/>
            <person name="Guo W."/>
            <person name="Chen H."/>
            <person name="Chen S."/>
            <person name="Zhou L."/>
            <person name="Zhou L."/>
            <person name="Ni X."/>
            <person name="Tian J."/>
            <person name="Zhou Y."/>
            <person name="Sheng Y."/>
            <person name="Liu T."/>
            <person name="Pan Y."/>
            <person name="Xia L."/>
            <person name="Li J."/>
            <person name="Zhao F."/>
            <person name="Cao W."/>
        </authorList>
    </citation>
    <scope>NUCLEOTIDE SEQUENCE</scope>
    <source>
        <strain evidence="2">Rsan-2018</strain>
        <tissue evidence="2">Larvae</tissue>
    </source>
</reference>
<evidence type="ECO:0000256" key="1">
    <source>
        <dbReference type="SAM" id="MobiDB-lite"/>
    </source>
</evidence>
<dbReference type="EMBL" id="JABSTV010001245">
    <property type="protein sequence ID" value="KAH7982219.1"/>
    <property type="molecule type" value="Genomic_DNA"/>
</dbReference>
<protein>
    <submittedName>
        <fullName evidence="2">Uncharacterized protein</fullName>
    </submittedName>
</protein>